<keyword evidence="1" id="KW-0732">Signal</keyword>
<gene>
    <name evidence="2" type="ORF">GCM10022277_08710</name>
</gene>
<organism evidence="2 3">
    <name type="scientific">Litoribacillus peritrichatus</name>
    <dbReference type="NCBI Taxonomy" id="718191"/>
    <lineage>
        <taxon>Bacteria</taxon>
        <taxon>Pseudomonadati</taxon>
        <taxon>Pseudomonadota</taxon>
        <taxon>Gammaproteobacteria</taxon>
        <taxon>Oceanospirillales</taxon>
        <taxon>Oceanospirillaceae</taxon>
        <taxon>Litoribacillus</taxon>
    </lineage>
</organism>
<sequence>MKTITSAIFAIAFSSFATVSIADTPASTGFTTVDQANAVCTYGKRADRKRDLNCVH</sequence>
<proteinExistence type="predicted"/>
<reference evidence="3" key="1">
    <citation type="journal article" date="2019" name="Int. J. Syst. Evol. Microbiol.">
        <title>The Global Catalogue of Microorganisms (GCM) 10K type strain sequencing project: providing services to taxonomists for standard genome sequencing and annotation.</title>
        <authorList>
            <consortium name="The Broad Institute Genomics Platform"/>
            <consortium name="The Broad Institute Genome Sequencing Center for Infectious Disease"/>
            <person name="Wu L."/>
            <person name="Ma J."/>
        </authorList>
    </citation>
    <scope>NUCLEOTIDE SEQUENCE [LARGE SCALE GENOMIC DNA]</scope>
    <source>
        <strain evidence="3">JCM 17551</strain>
    </source>
</reference>
<evidence type="ECO:0000256" key="1">
    <source>
        <dbReference type="SAM" id="SignalP"/>
    </source>
</evidence>
<dbReference type="RefSeq" id="WP_344795863.1">
    <property type="nucleotide sequence ID" value="NZ_BAABBN010000004.1"/>
</dbReference>
<feature type="chain" id="PRO_5045667537" evidence="1">
    <location>
        <begin position="23"/>
        <end position="56"/>
    </location>
</feature>
<keyword evidence="3" id="KW-1185">Reference proteome</keyword>
<feature type="signal peptide" evidence="1">
    <location>
        <begin position="1"/>
        <end position="22"/>
    </location>
</feature>
<dbReference type="Proteomes" id="UP001501565">
    <property type="component" value="Unassembled WGS sequence"/>
</dbReference>
<protein>
    <submittedName>
        <fullName evidence="2">Uncharacterized protein</fullName>
    </submittedName>
</protein>
<dbReference type="EMBL" id="BAABBN010000004">
    <property type="protein sequence ID" value="GAA3916263.1"/>
    <property type="molecule type" value="Genomic_DNA"/>
</dbReference>
<evidence type="ECO:0000313" key="2">
    <source>
        <dbReference type="EMBL" id="GAA3916263.1"/>
    </source>
</evidence>
<accession>A0ABP7MAP9</accession>
<name>A0ABP7MAP9_9GAMM</name>
<evidence type="ECO:0000313" key="3">
    <source>
        <dbReference type="Proteomes" id="UP001501565"/>
    </source>
</evidence>
<comment type="caution">
    <text evidence="2">The sequence shown here is derived from an EMBL/GenBank/DDBJ whole genome shotgun (WGS) entry which is preliminary data.</text>
</comment>